<name>A0A7W4ULQ7_9MICO</name>
<dbReference type="Proteomes" id="UP000545286">
    <property type="component" value="Unassembled WGS sequence"/>
</dbReference>
<gene>
    <name evidence="1" type="ORF">FHX72_000820</name>
</gene>
<dbReference type="AlphaFoldDB" id="A0A7W4ULQ7"/>
<evidence type="ECO:0000313" key="1">
    <source>
        <dbReference type="EMBL" id="MBB2956708.1"/>
    </source>
</evidence>
<dbReference type="RefSeq" id="WP_068492521.1">
    <property type="nucleotide sequence ID" value="NZ_CZJY01000029.1"/>
</dbReference>
<keyword evidence="2" id="KW-1185">Reference proteome</keyword>
<evidence type="ECO:0000313" key="2">
    <source>
        <dbReference type="Proteomes" id="UP000545286"/>
    </source>
</evidence>
<organism evidence="1 2">
    <name type="scientific">Pseudoclavibacter helvolus</name>
    <dbReference type="NCBI Taxonomy" id="255205"/>
    <lineage>
        <taxon>Bacteria</taxon>
        <taxon>Bacillati</taxon>
        <taxon>Actinomycetota</taxon>
        <taxon>Actinomycetes</taxon>
        <taxon>Micrococcales</taxon>
        <taxon>Microbacteriaceae</taxon>
        <taxon>Pseudoclavibacter</taxon>
    </lineage>
</organism>
<proteinExistence type="predicted"/>
<reference evidence="1 2" key="1">
    <citation type="submission" date="2020-08" db="EMBL/GenBank/DDBJ databases">
        <title>Sequencing the genomes of 1000 actinobacteria strains.</title>
        <authorList>
            <person name="Klenk H.-P."/>
        </authorList>
    </citation>
    <scope>NUCLEOTIDE SEQUENCE [LARGE SCALE GENOMIC DNA]</scope>
    <source>
        <strain evidence="1 2">DSM 20419</strain>
    </source>
</reference>
<accession>A0A7W4ULQ7</accession>
<comment type="caution">
    <text evidence="1">The sequence shown here is derived from an EMBL/GenBank/DDBJ whole genome shotgun (WGS) entry which is preliminary data.</text>
</comment>
<protein>
    <submittedName>
        <fullName evidence="1">Uncharacterized protein</fullName>
    </submittedName>
</protein>
<sequence length="68" mass="6953">MTSSVRYPRLAAAGFLLAVTVVTLAATLGVLCIFVPEVAARTVQQAVGVAEQAVAVCRWAVARLAPAG</sequence>
<dbReference type="EMBL" id="JACHWJ010000001">
    <property type="protein sequence ID" value="MBB2956708.1"/>
    <property type="molecule type" value="Genomic_DNA"/>
</dbReference>